<proteinExistence type="predicted"/>
<dbReference type="GO" id="GO:0016757">
    <property type="term" value="F:glycosyltransferase activity"/>
    <property type="evidence" value="ECO:0007669"/>
    <property type="project" value="UniProtKB-KW"/>
</dbReference>
<dbReference type="RefSeq" id="WP_371843304.1">
    <property type="nucleotide sequence ID" value="NZ_JBGMEL010000007.1"/>
</dbReference>
<evidence type="ECO:0000259" key="1">
    <source>
        <dbReference type="Pfam" id="PF00534"/>
    </source>
</evidence>
<dbReference type="EC" id="2.4.-.-" evidence="3"/>
<dbReference type="Gene3D" id="3.40.50.2000">
    <property type="entry name" value="Glycogen Phosphorylase B"/>
    <property type="match status" value="2"/>
</dbReference>
<protein>
    <submittedName>
        <fullName evidence="3">Glycosyltransferase family 4 protein</fullName>
        <ecNumber evidence="3">2.4.-.-</ecNumber>
    </submittedName>
</protein>
<dbReference type="InterPro" id="IPR028098">
    <property type="entry name" value="Glyco_trans_4-like_N"/>
</dbReference>
<feature type="domain" description="Glycosyltransferase subfamily 4-like N-terminal" evidence="2">
    <location>
        <begin position="22"/>
        <end position="172"/>
    </location>
</feature>
<evidence type="ECO:0000259" key="2">
    <source>
        <dbReference type="Pfam" id="PF13439"/>
    </source>
</evidence>
<feature type="domain" description="Glycosyl transferase family 1" evidence="1">
    <location>
        <begin position="185"/>
        <end position="354"/>
    </location>
</feature>
<keyword evidence="3" id="KW-0328">Glycosyltransferase</keyword>
<gene>
    <name evidence="3" type="ORF">ACCI51_08680</name>
</gene>
<dbReference type="PANTHER" id="PTHR45947:SF3">
    <property type="entry name" value="SULFOQUINOVOSYL TRANSFERASE SQD2"/>
    <property type="match status" value="1"/>
</dbReference>
<organism evidence="3 4">
    <name type="scientific">Microbulbifer echini</name>
    <dbReference type="NCBI Taxonomy" id="1529067"/>
    <lineage>
        <taxon>Bacteria</taxon>
        <taxon>Pseudomonadati</taxon>
        <taxon>Pseudomonadota</taxon>
        <taxon>Gammaproteobacteria</taxon>
        <taxon>Cellvibrionales</taxon>
        <taxon>Microbulbiferaceae</taxon>
        <taxon>Microbulbifer</taxon>
    </lineage>
</organism>
<keyword evidence="4" id="KW-1185">Reference proteome</keyword>
<evidence type="ECO:0000313" key="4">
    <source>
        <dbReference type="Proteomes" id="UP001569414"/>
    </source>
</evidence>
<dbReference type="InterPro" id="IPR050194">
    <property type="entry name" value="Glycosyltransferase_grp1"/>
</dbReference>
<dbReference type="Proteomes" id="UP001569414">
    <property type="component" value="Unassembled WGS sequence"/>
</dbReference>
<accession>A0ABV4NM41</accession>
<dbReference type="PANTHER" id="PTHR45947">
    <property type="entry name" value="SULFOQUINOVOSYL TRANSFERASE SQD2"/>
    <property type="match status" value="1"/>
</dbReference>
<reference evidence="3 4" key="1">
    <citation type="submission" date="2024-08" db="EMBL/GenBank/DDBJ databases">
        <authorList>
            <person name="Ishaq N."/>
        </authorList>
    </citation>
    <scope>NUCLEOTIDE SEQUENCE [LARGE SCALE GENOMIC DNA]</scope>
    <source>
        <strain evidence="3 4">JCM 30400</strain>
    </source>
</reference>
<name>A0ABV4NM41_9GAMM</name>
<comment type="caution">
    <text evidence="3">The sequence shown here is derived from an EMBL/GenBank/DDBJ whole genome shotgun (WGS) entry which is preliminary data.</text>
</comment>
<sequence length="392" mass="43622">MFEKNHKKKKVLLITRNLPPLIGGMERLNWHMLKELTKTYDTKAIGPNHSTKQIPPPIRFYPATASTVWQFLISSLVLTLRLAREWKPDYIIAGSGLTAPAAWIAARASGAKSIVYLHGLDITVDNFFYRNLWIPLIKKMDRVVTNSNATAGLAENYGICRSKIGIVHPGVEIPGKIDPERALKFRRKYNLEKRKILLSLGRLTERKGIREFVELSLPQIVRRCPDILLVIIGGEAKDSLAAKTQTKNSILEAADKAGVKNNVKFIGWVTDRDEISAAFNSSEIHVFPIRKIPNDPEGFGMVAIEAAAHGVPTVAFSTGGVTDAIGNNKSGWLVKSGDYSNFAEKVSSFLDLKNKKPLKEGSLTFAQRKTWLHFGEGIHHELNKISSKHNAK</sequence>
<dbReference type="Pfam" id="PF00534">
    <property type="entry name" value="Glycos_transf_1"/>
    <property type="match status" value="1"/>
</dbReference>
<keyword evidence="3" id="KW-0808">Transferase</keyword>
<dbReference type="InterPro" id="IPR001296">
    <property type="entry name" value="Glyco_trans_1"/>
</dbReference>
<dbReference type="CDD" id="cd03801">
    <property type="entry name" value="GT4_PimA-like"/>
    <property type="match status" value="1"/>
</dbReference>
<dbReference type="Pfam" id="PF13439">
    <property type="entry name" value="Glyco_transf_4"/>
    <property type="match status" value="1"/>
</dbReference>
<evidence type="ECO:0000313" key="3">
    <source>
        <dbReference type="EMBL" id="MFA0790622.1"/>
    </source>
</evidence>
<dbReference type="SUPFAM" id="SSF53756">
    <property type="entry name" value="UDP-Glycosyltransferase/glycogen phosphorylase"/>
    <property type="match status" value="1"/>
</dbReference>
<dbReference type="EMBL" id="JBGMEL010000007">
    <property type="protein sequence ID" value="MFA0790622.1"/>
    <property type="molecule type" value="Genomic_DNA"/>
</dbReference>